<evidence type="ECO:0000256" key="1">
    <source>
        <dbReference type="SAM" id="Coils"/>
    </source>
</evidence>
<feature type="region of interest" description="Disordered" evidence="2">
    <location>
        <begin position="197"/>
        <end position="235"/>
    </location>
</feature>
<reference evidence="3 4" key="1">
    <citation type="submission" date="2017-12" db="EMBL/GenBank/DDBJ databases">
        <title>Sequencing the genomes of 1000 Actinobacteria strains.</title>
        <authorList>
            <person name="Klenk H.-P."/>
        </authorList>
    </citation>
    <scope>NUCLEOTIDE SEQUENCE [LARGE SCALE GENOMIC DNA]</scope>
    <source>
        <strain evidence="3 4">DSM 45165</strain>
    </source>
</reference>
<keyword evidence="4" id="KW-1185">Reference proteome</keyword>
<dbReference type="InterPro" id="IPR010985">
    <property type="entry name" value="Ribbon_hlx_hlx"/>
</dbReference>
<dbReference type="GO" id="GO:0006355">
    <property type="term" value="P:regulation of DNA-templated transcription"/>
    <property type="evidence" value="ECO:0007669"/>
    <property type="project" value="InterPro"/>
</dbReference>
<dbReference type="EMBL" id="PJMY01000002">
    <property type="protein sequence ID" value="PKV99601.1"/>
    <property type="molecule type" value="Genomic_DNA"/>
</dbReference>
<gene>
    <name evidence="3" type="ORF">ATK30_0581</name>
</gene>
<name>A0A2N3X0F6_9PSEU</name>
<comment type="caution">
    <text evidence="3">The sequence shown here is derived from an EMBL/GenBank/DDBJ whole genome shotgun (WGS) entry which is preliminary data.</text>
</comment>
<evidence type="ECO:0000256" key="2">
    <source>
        <dbReference type="SAM" id="MobiDB-lite"/>
    </source>
</evidence>
<evidence type="ECO:0000313" key="4">
    <source>
        <dbReference type="Proteomes" id="UP000233750"/>
    </source>
</evidence>
<protein>
    <submittedName>
        <fullName evidence="3">Uncharacterized protein</fullName>
    </submittedName>
</protein>
<sequence>MAPSSTGGGRRGHLHPPPADALGPRRHDTGLRQHCERTTLACSAGRGGRRARIRGDCAQYDHSGASHIRQESEVRMMTKIDEMAEYVANHDFAEEMKQGTWETDVVDDPMISTSIRLPKSLMDRVRQAADDDGVKPTSWIRQLVERNFSGREAAMEDRADLEARVARLEAALADIRNIPAQESPRSNQPTTVVRSLRPRAGTQRHGGTRRTGTATRAAAAAAAAATRLPTAKGKKSLSVKGISGVSYKVEKK</sequence>
<organism evidence="3 4">
    <name type="scientific">Amycolatopsis echigonensis</name>
    <dbReference type="NCBI Taxonomy" id="2576905"/>
    <lineage>
        <taxon>Bacteria</taxon>
        <taxon>Bacillati</taxon>
        <taxon>Actinomycetota</taxon>
        <taxon>Actinomycetes</taxon>
        <taxon>Pseudonocardiales</taxon>
        <taxon>Pseudonocardiaceae</taxon>
        <taxon>Amycolatopsis</taxon>
    </lineage>
</organism>
<feature type="region of interest" description="Disordered" evidence="2">
    <location>
        <begin position="1"/>
        <end position="27"/>
    </location>
</feature>
<dbReference type="AlphaFoldDB" id="A0A2N3X0F6"/>
<feature type="coiled-coil region" evidence="1">
    <location>
        <begin position="151"/>
        <end position="178"/>
    </location>
</feature>
<keyword evidence="1" id="KW-0175">Coiled coil</keyword>
<dbReference type="SUPFAM" id="SSF47598">
    <property type="entry name" value="Ribbon-helix-helix"/>
    <property type="match status" value="1"/>
</dbReference>
<proteinExistence type="predicted"/>
<dbReference type="Proteomes" id="UP000233750">
    <property type="component" value="Unassembled WGS sequence"/>
</dbReference>
<evidence type="ECO:0000313" key="3">
    <source>
        <dbReference type="EMBL" id="PKV99601.1"/>
    </source>
</evidence>
<accession>A0A2N3X0F6</accession>
<feature type="compositionally biased region" description="Low complexity" evidence="2">
    <location>
        <begin position="199"/>
        <end position="227"/>
    </location>
</feature>